<evidence type="ECO:0000313" key="4">
    <source>
        <dbReference type="Proteomes" id="UP000319828"/>
    </source>
</evidence>
<feature type="domain" description="Transposase IS204/IS1001/IS1096/IS1165 DDE" evidence="1">
    <location>
        <begin position="156"/>
        <end position="393"/>
    </location>
</feature>
<dbReference type="PANTHER" id="PTHR33498:SF1">
    <property type="entry name" value="TRANSPOSASE FOR INSERTION SEQUENCE ELEMENT IS1557"/>
    <property type="match status" value="1"/>
</dbReference>
<dbReference type="Proteomes" id="UP000319828">
    <property type="component" value="Unassembled WGS sequence"/>
</dbReference>
<feature type="domain" description="Transposase IS204/IS1001/IS1096/IS1165 helix-turn-helix" evidence="2">
    <location>
        <begin position="88"/>
        <end position="137"/>
    </location>
</feature>
<dbReference type="Pfam" id="PF13542">
    <property type="entry name" value="HTH_Tnp_ISL3"/>
    <property type="match status" value="1"/>
</dbReference>
<organism evidence="3 4">
    <name type="scientific">Vibrio algivorus</name>
    <dbReference type="NCBI Taxonomy" id="1667024"/>
    <lineage>
        <taxon>Bacteria</taxon>
        <taxon>Pseudomonadati</taxon>
        <taxon>Pseudomonadota</taxon>
        <taxon>Gammaproteobacteria</taxon>
        <taxon>Vibrionales</taxon>
        <taxon>Vibrionaceae</taxon>
        <taxon>Vibrio</taxon>
    </lineage>
</organism>
<dbReference type="InterPro" id="IPR047951">
    <property type="entry name" value="Transpos_ISL3"/>
</dbReference>
<dbReference type="InterPro" id="IPR002560">
    <property type="entry name" value="Transposase_DDE"/>
</dbReference>
<evidence type="ECO:0000259" key="1">
    <source>
        <dbReference type="Pfam" id="PF01610"/>
    </source>
</evidence>
<dbReference type="InterPro" id="IPR032877">
    <property type="entry name" value="Transposase_HTH"/>
</dbReference>
<dbReference type="Pfam" id="PF01610">
    <property type="entry name" value="DDE_Tnp_ISL3"/>
    <property type="match status" value="1"/>
</dbReference>
<sequence length="412" mass="47413">MSSLSSSLFSFKGQCVESCSVEYVSQAVFVRCRRDRRYKVKEPISGTSCTVDHYVKRRLQDLPVSGRPCTIEVELAKTRDKEGRRLIEETEYVAKGGRYTARFCKFISGLCRHMSIHAVSQHLGIRWETVKNIDREYLRSSLPALDPEKLNNLIHIGVDEVARAKRHDYMTVVYDLVSGHLIWVEHGRKAEVLISFFEQLSEETKSGIKAVSMDMGQSYQSAVRKMLPHADIVFDRFHVMQNYCILIKKERAKAFKNGSHEEKKLLKGTLFLLLKNAHKLDDRQSDRLDDLLESNKTLCIVYMLKEQLQAIWDEPDYETMVTALEAWCRLAKSTRVLSLSNFADALLERKVGICNYGKYKLTNARVEAGNVSIGLLRRRARGVKDIDYFKLKIRQTSVPDTHSTFYPNIKLT</sequence>
<protein>
    <submittedName>
        <fullName evidence="3">ISL3 family transposase</fullName>
    </submittedName>
</protein>
<evidence type="ECO:0000313" key="3">
    <source>
        <dbReference type="EMBL" id="TVO31289.1"/>
    </source>
</evidence>
<name>A0A557NS88_9VIBR</name>
<gene>
    <name evidence="3" type="ORF">FOF44_18140</name>
</gene>
<dbReference type="AlphaFoldDB" id="A0A557NS88"/>
<comment type="caution">
    <text evidence="3">The sequence shown here is derived from an EMBL/GenBank/DDBJ whole genome shotgun (WGS) entry which is preliminary data.</text>
</comment>
<dbReference type="NCBIfam" id="NF033550">
    <property type="entry name" value="transpos_ISL3"/>
    <property type="match status" value="1"/>
</dbReference>
<dbReference type="RefSeq" id="WP_144389288.1">
    <property type="nucleotide sequence ID" value="NZ_CANNCB010000094.1"/>
</dbReference>
<accession>A0A557NS88</accession>
<dbReference type="PANTHER" id="PTHR33498">
    <property type="entry name" value="TRANSPOSASE FOR INSERTION SEQUENCE ELEMENT IS1557"/>
    <property type="match status" value="1"/>
</dbReference>
<dbReference type="EMBL" id="VMKJ01000085">
    <property type="protein sequence ID" value="TVO31289.1"/>
    <property type="molecule type" value="Genomic_DNA"/>
</dbReference>
<evidence type="ECO:0000259" key="2">
    <source>
        <dbReference type="Pfam" id="PF13542"/>
    </source>
</evidence>
<dbReference type="OrthoDB" id="5289059at2"/>
<reference evidence="3 4" key="1">
    <citation type="submission" date="2019-07" db="EMBL/GenBank/DDBJ databases">
        <title>The draft genome sequence of Vibrio algivorus M1486.</title>
        <authorList>
            <person name="Meng X."/>
        </authorList>
    </citation>
    <scope>NUCLEOTIDE SEQUENCE [LARGE SCALE GENOMIC DNA]</scope>
    <source>
        <strain evidence="3 4">M1486</strain>
    </source>
</reference>
<proteinExistence type="predicted"/>